<reference evidence="2 3" key="1">
    <citation type="journal article" date="2005" name="Int. J. Syst. Evol. Microbiol.">
        <title>Bacillus litoralis sp. nov., isolated from a tidal flat of the Yellow Sea in Korea.</title>
        <authorList>
            <person name="Yoon J.H."/>
            <person name="Oh T.K."/>
        </authorList>
    </citation>
    <scope>NUCLEOTIDE SEQUENCE [LARGE SCALE GENOMIC DNA]</scope>
    <source>
        <strain evidence="2 3">SW-211</strain>
    </source>
</reference>
<dbReference type="Proteomes" id="UP000321363">
    <property type="component" value="Unassembled WGS sequence"/>
</dbReference>
<dbReference type="AlphaFoldDB" id="A0A5C6W0W0"/>
<dbReference type="RefSeq" id="WP_146948295.1">
    <property type="nucleotide sequence ID" value="NZ_VOQF01000005.1"/>
</dbReference>
<comment type="caution">
    <text evidence="2">The sequence shown here is derived from an EMBL/GenBank/DDBJ whole genome shotgun (WGS) entry which is preliminary data.</text>
</comment>
<proteinExistence type="predicted"/>
<evidence type="ECO:0000313" key="2">
    <source>
        <dbReference type="EMBL" id="TXC91313.1"/>
    </source>
</evidence>
<dbReference type="InterPro" id="IPR025004">
    <property type="entry name" value="SenN/SenS"/>
</dbReference>
<dbReference type="OrthoDB" id="2991278at2"/>
<protein>
    <submittedName>
        <fullName evidence="2">FbpB family small basic protein</fullName>
    </submittedName>
</protein>
<dbReference type="EMBL" id="VOQF01000005">
    <property type="protein sequence ID" value="TXC91313.1"/>
    <property type="molecule type" value="Genomic_DNA"/>
</dbReference>
<sequence>MFSKKTAMVDLIKKNKEELLKDKQQLEKIEKRIDEKYSIQNK</sequence>
<keyword evidence="3" id="KW-1185">Reference proteome</keyword>
<name>A0A5C6W0W0_9BACI</name>
<keyword evidence="1" id="KW-0175">Coiled coil</keyword>
<dbReference type="Pfam" id="PF13040">
    <property type="entry name" value="Fur_reg_FbpB"/>
    <property type="match status" value="1"/>
</dbReference>
<evidence type="ECO:0000313" key="3">
    <source>
        <dbReference type="Proteomes" id="UP000321363"/>
    </source>
</evidence>
<feature type="coiled-coil region" evidence="1">
    <location>
        <begin position="9"/>
        <end position="36"/>
    </location>
</feature>
<gene>
    <name evidence="2" type="ORF">FS935_10500</name>
</gene>
<organism evidence="2 3">
    <name type="scientific">Metabacillus litoralis</name>
    <dbReference type="NCBI Taxonomy" id="152268"/>
    <lineage>
        <taxon>Bacteria</taxon>
        <taxon>Bacillati</taxon>
        <taxon>Bacillota</taxon>
        <taxon>Bacilli</taxon>
        <taxon>Bacillales</taxon>
        <taxon>Bacillaceae</taxon>
        <taxon>Metabacillus</taxon>
    </lineage>
</organism>
<evidence type="ECO:0000256" key="1">
    <source>
        <dbReference type="SAM" id="Coils"/>
    </source>
</evidence>
<accession>A0A5C6W0W0</accession>